<dbReference type="OrthoDB" id="3260166at2"/>
<dbReference type="AlphaFoldDB" id="A0A5C8Z2N9"/>
<dbReference type="EMBL" id="VKAC01000022">
    <property type="protein sequence ID" value="TXR51564.1"/>
    <property type="molecule type" value="Genomic_DNA"/>
</dbReference>
<gene>
    <name evidence="1" type="ORF">FMM08_22430</name>
</gene>
<sequence>MAEQLRTRALDLRPLSVAAVASVIRDQVAQGWGVEDFVWAIDHTPDGKARTYTAGPQPSSAPLSMASSMPSSVVDVDHADRSAAERRRRGVVVDGGARPARAVAYPAAWLRWRLAPWRGLAGPVVASRAAAAQRSAAAAAATAARRAEQAAATAASVPPPVVLAEARAALRARWGRGSGPGAAGRSGA</sequence>
<evidence type="ECO:0000313" key="2">
    <source>
        <dbReference type="Proteomes" id="UP000321234"/>
    </source>
</evidence>
<accession>A0A5C8Z2N9</accession>
<keyword evidence="2" id="KW-1185">Reference proteome</keyword>
<protein>
    <submittedName>
        <fullName evidence="1">Uncharacterized protein</fullName>
    </submittedName>
</protein>
<evidence type="ECO:0000313" key="1">
    <source>
        <dbReference type="EMBL" id="TXR51564.1"/>
    </source>
</evidence>
<dbReference type="RefSeq" id="WP_147928584.1">
    <property type="nucleotide sequence ID" value="NZ_VKAC01000022.1"/>
</dbReference>
<name>A0A5C8Z2N9_9ACTN</name>
<comment type="caution">
    <text evidence="1">The sequence shown here is derived from an EMBL/GenBank/DDBJ whole genome shotgun (WGS) entry which is preliminary data.</text>
</comment>
<dbReference type="Proteomes" id="UP000321234">
    <property type="component" value="Unassembled WGS sequence"/>
</dbReference>
<reference evidence="1 2" key="1">
    <citation type="submission" date="2019-07" db="EMBL/GenBank/DDBJ databases">
        <title>Quadrisphaera sp. strain DD2A genome sequencing and assembly.</title>
        <authorList>
            <person name="Kim I."/>
        </authorList>
    </citation>
    <scope>NUCLEOTIDE SEQUENCE [LARGE SCALE GENOMIC DNA]</scope>
    <source>
        <strain evidence="1 2">DD2A</strain>
    </source>
</reference>
<organism evidence="1 2">
    <name type="scientific">Quadrisphaera setariae</name>
    <dbReference type="NCBI Taxonomy" id="2593304"/>
    <lineage>
        <taxon>Bacteria</taxon>
        <taxon>Bacillati</taxon>
        <taxon>Actinomycetota</taxon>
        <taxon>Actinomycetes</taxon>
        <taxon>Kineosporiales</taxon>
        <taxon>Kineosporiaceae</taxon>
        <taxon>Quadrisphaera</taxon>
    </lineage>
</organism>
<proteinExistence type="predicted"/>